<feature type="compositionally biased region" description="Low complexity" evidence="2">
    <location>
        <begin position="2529"/>
        <end position="2538"/>
    </location>
</feature>
<evidence type="ECO:0000256" key="1">
    <source>
        <dbReference type="ARBA" id="ARBA00022898"/>
    </source>
</evidence>
<keyword evidence="5" id="KW-1185">Reference proteome</keyword>
<name>A0A7I8X8W9_BURXY</name>
<dbReference type="Proteomes" id="UP000659654">
    <property type="component" value="Unassembled WGS sequence"/>
</dbReference>
<proteinExistence type="predicted"/>
<dbReference type="GO" id="GO:0006520">
    <property type="term" value="P:amino acid metabolic process"/>
    <property type="evidence" value="ECO:0007669"/>
    <property type="project" value="TreeGrafter"/>
</dbReference>
<feature type="region of interest" description="Disordered" evidence="2">
    <location>
        <begin position="1892"/>
        <end position="1961"/>
    </location>
</feature>
<dbReference type="Proteomes" id="UP000582659">
    <property type="component" value="Unassembled WGS sequence"/>
</dbReference>
<feature type="region of interest" description="Disordered" evidence="2">
    <location>
        <begin position="2523"/>
        <end position="2555"/>
    </location>
</feature>
<dbReference type="EMBL" id="CAJFCV020000005">
    <property type="protein sequence ID" value="CAG9125752.1"/>
    <property type="molecule type" value="Genomic_DNA"/>
</dbReference>
<feature type="compositionally biased region" description="Polar residues" evidence="2">
    <location>
        <begin position="1335"/>
        <end position="1348"/>
    </location>
</feature>
<feature type="region of interest" description="Disordered" evidence="2">
    <location>
        <begin position="1286"/>
        <end position="1305"/>
    </location>
</feature>
<dbReference type="InterPro" id="IPR004839">
    <property type="entry name" value="Aminotransferase_I/II_large"/>
</dbReference>
<feature type="compositionally biased region" description="Polar residues" evidence="2">
    <location>
        <begin position="706"/>
        <end position="729"/>
    </location>
</feature>
<feature type="compositionally biased region" description="Polar residues" evidence="2">
    <location>
        <begin position="2122"/>
        <end position="2134"/>
    </location>
</feature>
<feature type="compositionally biased region" description="Basic and acidic residues" evidence="2">
    <location>
        <begin position="1775"/>
        <end position="1785"/>
    </location>
</feature>
<dbReference type="SUPFAM" id="SSF53383">
    <property type="entry name" value="PLP-dependent transferases"/>
    <property type="match status" value="1"/>
</dbReference>
<organism evidence="4 5">
    <name type="scientific">Bursaphelenchus xylophilus</name>
    <name type="common">Pinewood nematode worm</name>
    <name type="synonym">Aphelenchoides xylophilus</name>
    <dbReference type="NCBI Taxonomy" id="6326"/>
    <lineage>
        <taxon>Eukaryota</taxon>
        <taxon>Metazoa</taxon>
        <taxon>Ecdysozoa</taxon>
        <taxon>Nematoda</taxon>
        <taxon>Chromadorea</taxon>
        <taxon>Rhabditida</taxon>
        <taxon>Tylenchina</taxon>
        <taxon>Tylenchomorpha</taxon>
        <taxon>Aphelenchoidea</taxon>
        <taxon>Aphelenchoididae</taxon>
        <taxon>Bursaphelenchus</taxon>
    </lineage>
</organism>
<feature type="compositionally biased region" description="Basic and acidic residues" evidence="2">
    <location>
        <begin position="1319"/>
        <end position="1331"/>
    </location>
</feature>
<dbReference type="PANTHER" id="PTHR43795">
    <property type="entry name" value="BIFUNCTIONAL ASPARTATE AMINOTRANSFERASE AND GLUTAMATE/ASPARTATE-PREPHENATE AMINOTRANSFERASE-RELATED"/>
    <property type="match status" value="1"/>
</dbReference>
<feature type="compositionally biased region" description="Basic and acidic residues" evidence="2">
    <location>
        <begin position="753"/>
        <end position="776"/>
    </location>
</feature>
<keyword evidence="1" id="KW-0663">Pyridoxal phosphate</keyword>
<feature type="domain" description="Aminotransferase class I/classII large" evidence="3">
    <location>
        <begin position="130"/>
        <end position="494"/>
    </location>
</feature>
<dbReference type="InterPro" id="IPR015424">
    <property type="entry name" value="PyrdxlP-dep_Trfase"/>
</dbReference>
<feature type="compositionally biased region" description="Polar residues" evidence="2">
    <location>
        <begin position="1734"/>
        <end position="1757"/>
    </location>
</feature>
<feature type="compositionally biased region" description="Polar residues" evidence="2">
    <location>
        <begin position="1540"/>
        <end position="1549"/>
    </location>
</feature>
<feature type="region of interest" description="Disordered" evidence="2">
    <location>
        <begin position="2332"/>
        <end position="2362"/>
    </location>
</feature>
<feature type="compositionally biased region" description="Basic and acidic residues" evidence="2">
    <location>
        <begin position="1811"/>
        <end position="1820"/>
    </location>
</feature>
<dbReference type="OrthoDB" id="5832950at2759"/>
<dbReference type="GO" id="GO:0030170">
    <property type="term" value="F:pyridoxal phosphate binding"/>
    <property type="evidence" value="ECO:0007669"/>
    <property type="project" value="InterPro"/>
</dbReference>
<reference evidence="4" key="1">
    <citation type="submission" date="2020-09" db="EMBL/GenBank/DDBJ databases">
        <authorList>
            <person name="Kikuchi T."/>
        </authorList>
    </citation>
    <scope>NUCLEOTIDE SEQUENCE</scope>
    <source>
        <strain evidence="4">Ka4C1</strain>
    </source>
</reference>
<dbReference type="InterPro" id="IPR015421">
    <property type="entry name" value="PyrdxlP-dep_Trfase_major"/>
</dbReference>
<feature type="region of interest" description="Disordered" evidence="2">
    <location>
        <begin position="1535"/>
        <end position="1562"/>
    </location>
</feature>
<gene>
    <name evidence="4" type="ORF">BXYJ_LOCUS12870</name>
</gene>
<feature type="compositionally biased region" description="Basic and acidic residues" evidence="2">
    <location>
        <begin position="1138"/>
        <end position="1153"/>
    </location>
</feature>
<dbReference type="Gene3D" id="3.90.1150.10">
    <property type="entry name" value="Aspartate Aminotransferase, domain 1"/>
    <property type="match status" value="1"/>
</dbReference>
<dbReference type="SMR" id="A0A7I8X8W9"/>
<feature type="compositionally biased region" description="Polar residues" evidence="2">
    <location>
        <begin position="2143"/>
        <end position="2153"/>
    </location>
</feature>
<dbReference type="Gene3D" id="3.40.640.10">
    <property type="entry name" value="Type I PLP-dependent aspartate aminotransferase-like (Major domain)"/>
    <property type="match status" value="1"/>
</dbReference>
<dbReference type="PANTHER" id="PTHR43795:SF39">
    <property type="entry name" value="AMINOTRANSFERASE CLASS I_CLASSII DOMAIN-CONTAINING PROTEIN"/>
    <property type="match status" value="1"/>
</dbReference>
<feature type="compositionally biased region" description="Basic and acidic residues" evidence="2">
    <location>
        <begin position="1794"/>
        <end position="1804"/>
    </location>
</feature>
<protein>
    <submittedName>
        <fullName evidence="4">(pine wood nematode) hypothetical protein</fullName>
    </submittedName>
</protein>
<feature type="compositionally biased region" description="Basic and acidic residues" evidence="2">
    <location>
        <begin position="1932"/>
        <end position="1947"/>
    </location>
</feature>
<accession>A0A7I8X8W9</accession>
<dbReference type="InterPro" id="IPR015422">
    <property type="entry name" value="PyrdxlP-dep_Trfase_small"/>
</dbReference>
<feature type="region of interest" description="Disordered" evidence="2">
    <location>
        <begin position="2092"/>
        <end position="2158"/>
    </location>
</feature>
<dbReference type="CDD" id="cd00609">
    <property type="entry name" value="AAT_like"/>
    <property type="match status" value="1"/>
</dbReference>
<evidence type="ECO:0000313" key="4">
    <source>
        <dbReference type="EMBL" id="CAD5232779.1"/>
    </source>
</evidence>
<dbReference type="EMBL" id="CAJFDI010000005">
    <property type="protein sequence ID" value="CAD5232779.1"/>
    <property type="molecule type" value="Genomic_DNA"/>
</dbReference>
<evidence type="ECO:0000256" key="2">
    <source>
        <dbReference type="SAM" id="MobiDB-lite"/>
    </source>
</evidence>
<dbReference type="Pfam" id="PF00155">
    <property type="entry name" value="Aminotran_1_2"/>
    <property type="match status" value="1"/>
</dbReference>
<feature type="region of interest" description="Disordered" evidence="2">
    <location>
        <begin position="853"/>
        <end position="873"/>
    </location>
</feature>
<feature type="region of interest" description="Disordered" evidence="2">
    <location>
        <begin position="1316"/>
        <end position="1387"/>
    </location>
</feature>
<sequence length="2715" mass="306708">MFLLASLTNDLLWAVEERKWRNLGRRHSVTAYAPSCSWSEFTEDPDWLVHRMNTRSRNWHSQNLSPASTAADDLSQRSEASVSEVLAKRAQNLLANRELAKTYREVYEDLWHPVNNAQGKINLCTAENILCEDLLQERINDPKIWQTLFPTIHHYPPAGGLEWVKSAVAGYVDRFVSMNGDPGVLKENLVIVPGCAAAYDMIGCCLFDANEAVLAPVPFYVRLADNWGERAHVRVIPVAFDNLSEPCLRPKHFQAAFDEASLKGIKVKAISLINPNNPLGHVFPEKDVLDVCKWAVSNDLFIIADEVFASTTQSAHRFRSMLSLRHQLGVKNRKKIIWMWSASKDLCLPGARFAVVHTEIEDLQKGLRRLEILQPCSPIAQHLIGHLLRDHEWIERFHSSKNERLKQNRDFAVGKLDEYKIKYLPADSGLFLFIDFTEYIADETFEAEHKLWKRFTRAGVYLNPGCFMGNLTPGWFRLVISCSQAELEEGLRRLHDILLVVEKRQKDRPKSALPTRAAPDSQSFTRIQSGDDLLNQVFGVPMPLFGALVTSDEHINREADKMESTHIENTPFNIFESTAPQKHGDTAEAFAEDLAAEEKYTEDENYNTYPMIHSHDSTRSNSNYDSVFETRPTTTVQGNLMKDEKPVNQTSFTSSVSPVKERVSLSRQYFMSKGIEEPQLSASQDDQQTLDELYNEFQIPVPKPSPASTVSVQHSKAVSLNGSSDSHPPSISEMLSKITPPASLPEDDSATEEISKPSAESHVDVSEISETSRHDVVTPSTSVITDDEYERIFTPQEALVHHNEVKRSVSSNKRDSDITLDTSVFRRSQETISQQKMEPTMSEESYQRIFTQRVSSEDEPGLPETVKKNARSSHVQYIGERDDSLHEEEPPPILIQKLTEPSESSVPLHNIPGKSSDFDPYEVVVHEQKKSHEMNADLWEQVFRPPTTPVSPTPTRKVYKTADDSNITTDLSAFSRHLHEETARSPGPPTLTDEELSAVFVNAPEKSLALENEEYDDDNKSFYIVTDKHGSGIPVEELSHEDLAEVKFEPSQLNLDVEDNSKDNGLLEKVFTPVPSEPLEKNEKKIQKPADDSKITTDTSVFSRNQQSTAKKTMSQPTLTDEELSAVFVNKPTVDETRTILDADDKENHRTEKEDDTMPEATQSIKEVNVEVNHSANDPFLDKVFSPVPSEPIPVKHNRIQRSVDDSKITTDLSAFSRSRNTESRHALGQPTLTDEELSEVFREGEKEHKDLKNEDLEGAKNVISDHHDQKLRRLVDDSKITTDLSAFSRSRNTEPKHAVGQPTLTDEQLYTVFADQALPKDADAKPKGQDQDVETNNVANELVITTDTKFESSNEENRSDDPLLDKVFSPVPSEPSPVVHKKIQRSVDDSKITTDLSAFSRSRNAESKHALGQPTLTDEELSEVFLEGDRAKKIIASSPEEHEDLKCEDLEEVKNEIPDHHGETTEEKVAQGVVDETFSANLGKEVFENLEKDANEDIRPATEAAELKAVSKFYEDENHDVIIDFEKRPIDLDKVFSPPETNDFNEFHQNAKPKADNTKDSDITLDTSVFRQRMQQTDAKSQLKPTLSQEELREILYPRSVTLDTIKEYSRETDDSNVIHKEDQTSIPEASDDAYLKELLSQPQIVVPKQTVHHKESVSDVHDRQSVSSDELLKSDISDTNEHQHVEEFEDALHRIHKLSDSQLSPLGHDELIDQVFEHQPDPSYFAERHNTTKTSTKLAARSSNPELSDGTNFPRHQTADERRKTMSPTLTDDEYKRIFEEPKVVVAQKSEAQTKDPSKEDSQQITKKSSVEDIRPVEDIEATASQPSTEPLVPSELPEDSVGLPGRRYTESMFDDNVFELSQEDLDKYGKFIDDNTDRVSMDDLSFTQELTDVDEKGESEIDDHKTSPPSVRSLGKPEPLVRESVLSDDVFHAEEEETVRRSEQTTEEEPQNTQPEAVNLDVIVNAHKPLAMKLKEGLSNIFGGKDKRREVAKDEKGEEVSYKRIGSLDRVVSDPRVSSSSGAQSPSAYIDEVFEPTFKNQNSLSDEEELKKASIELVDDAIKNVEHASDSDGGHRRYKVTQITTTANHGDIKVLSTQSQPAKGTENDQNSAAEEKNGDQSLSHDNTFSSPPLSPLHVDTNYQPLSSSTLKRQDYRESTLNDSGIGMDTYHASNAITIDFPLIVTHPIGDEGSTAQTGGNELLRSAESGATLDNRIQDPKPSGSHLNIASAPHSGSVYSENDISEVFEANNTIDSESAERKKQRRYVKRREYRKGEHETLPEAYLHRRAHEYSDSDQHYTDASFGAVSPVPSEPRYHYMPVDFNVTIRSNPSSPRIRPSKSHEAISVRDTPNTSFAESEHPFWPHLQSQSIRFGPTYHLRPSKSSSALDDSNDFASVIEDYNYNIKKKRTLSPEISVTTHNVPYPRQKVHQVHHDVYLERRPGRYYSTERVGSVVVEHTNITEVVHDRSDKMTTRPELLKTKTTTRVESLGPQELLKTLVFDGELEKHKNERADKYVEYRHRRSRAPTSSTTRSSHYVVQQRDTTDSDSEFTDFHRTNSGRFQRGVQTKEALDLCCRMRLIKAVHHGENGPEQAEYVMCRNPSHEGKHDHCNPKRLYAVKRSTIPRANTEKHYTINNGTENITVTSKTDFGNSIDRVSMRRSPNTTWLVSSVSSTNKYHTIERDRFVSGSETENSSSPRIRSKLYTRATSAK</sequence>
<feature type="compositionally biased region" description="Polar residues" evidence="2">
    <location>
        <begin position="1210"/>
        <end position="1219"/>
    </location>
</feature>
<feature type="compositionally biased region" description="Basic and acidic residues" evidence="2">
    <location>
        <begin position="1896"/>
        <end position="1909"/>
    </location>
</feature>
<feature type="region of interest" description="Disordered" evidence="2">
    <location>
        <begin position="2690"/>
        <end position="2715"/>
    </location>
</feature>
<feature type="compositionally biased region" description="Polar residues" evidence="2">
    <location>
        <begin position="1096"/>
        <end position="1119"/>
    </location>
</feature>
<feature type="compositionally biased region" description="Basic and acidic residues" evidence="2">
    <location>
        <begin position="1240"/>
        <end position="1269"/>
    </location>
</feature>
<dbReference type="GO" id="GO:0008483">
    <property type="term" value="F:transaminase activity"/>
    <property type="evidence" value="ECO:0007669"/>
    <property type="project" value="TreeGrafter"/>
</dbReference>
<feature type="region of interest" description="Disordered" evidence="2">
    <location>
        <begin position="1072"/>
        <end position="1119"/>
    </location>
</feature>
<feature type="region of interest" description="Disordered" evidence="2">
    <location>
        <begin position="1138"/>
        <end position="1161"/>
    </location>
</feature>
<feature type="region of interest" description="Disordered" evidence="2">
    <location>
        <begin position="1191"/>
        <end position="1269"/>
    </location>
</feature>
<feature type="region of interest" description="Disordered" evidence="2">
    <location>
        <begin position="2220"/>
        <end position="2240"/>
    </location>
</feature>
<evidence type="ECO:0000259" key="3">
    <source>
        <dbReference type="Pfam" id="PF00155"/>
    </source>
</evidence>
<feature type="region of interest" description="Disordered" evidence="2">
    <location>
        <begin position="1726"/>
        <end position="1851"/>
    </location>
</feature>
<feature type="region of interest" description="Disordered" evidence="2">
    <location>
        <begin position="1652"/>
        <end position="1671"/>
    </location>
</feature>
<feature type="compositionally biased region" description="Basic and acidic residues" evidence="2">
    <location>
        <begin position="1654"/>
        <end position="1671"/>
    </location>
</feature>
<dbReference type="InterPro" id="IPR050478">
    <property type="entry name" value="Ethylene_sulfur-biosynth"/>
</dbReference>
<evidence type="ECO:0000313" key="5">
    <source>
        <dbReference type="Proteomes" id="UP000659654"/>
    </source>
</evidence>
<feature type="compositionally biased region" description="Basic and acidic residues" evidence="2">
    <location>
        <begin position="1078"/>
        <end position="1095"/>
    </location>
</feature>
<dbReference type="PRINTS" id="PR00753">
    <property type="entry name" value="ACCSYNTHASE"/>
</dbReference>
<feature type="compositionally biased region" description="Polar residues" evidence="2">
    <location>
        <begin position="2098"/>
        <end position="2115"/>
    </location>
</feature>
<feature type="region of interest" description="Disordered" evidence="2">
    <location>
        <begin position="699"/>
        <end position="778"/>
    </location>
</feature>
<feature type="compositionally biased region" description="Polar residues" evidence="2">
    <location>
        <begin position="2692"/>
        <end position="2702"/>
    </location>
</feature>
<feature type="compositionally biased region" description="Basic and acidic residues" evidence="2">
    <location>
        <begin position="1349"/>
        <end position="1365"/>
    </location>
</feature>
<comment type="caution">
    <text evidence="4">The sequence shown here is derived from an EMBL/GenBank/DDBJ whole genome shotgun (WGS) entry which is preliminary data.</text>
</comment>